<dbReference type="SMART" id="SM00332">
    <property type="entry name" value="PP2Cc"/>
    <property type="match status" value="1"/>
</dbReference>
<accession>A0AAV0M5E6</accession>
<evidence type="ECO:0000313" key="4">
    <source>
        <dbReference type="Proteomes" id="UP001154282"/>
    </source>
</evidence>
<dbReference type="Gene3D" id="3.60.40.10">
    <property type="entry name" value="PPM-type phosphatase domain"/>
    <property type="match status" value="1"/>
</dbReference>
<dbReference type="Proteomes" id="UP001154282">
    <property type="component" value="Unassembled WGS sequence"/>
</dbReference>
<evidence type="ECO:0000256" key="1">
    <source>
        <dbReference type="SAM" id="MobiDB-lite"/>
    </source>
</evidence>
<dbReference type="EMBL" id="CAMGYJ010000007">
    <property type="protein sequence ID" value="CAI0441164.1"/>
    <property type="molecule type" value="Genomic_DNA"/>
</dbReference>
<gene>
    <name evidence="3" type="ORF">LITE_LOCUS26756</name>
</gene>
<organism evidence="3 4">
    <name type="scientific">Linum tenue</name>
    <dbReference type="NCBI Taxonomy" id="586396"/>
    <lineage>
        <taxon>Eukaryota</taxon>
        <taxon>Viridiplantae</taxon>
        <taxon>Streptophyta</taxon>
        <taxon>Embryophyta</taxon>
        <taxon>Tracheophyta</taxon>
        <taxon>Spermatophyta</taxon>
        <taxon>Magnoliopsida</taxon>
        <taxon>eudicotyledons</taxon>
        <taxon>Gunneridae</taxon>
        <taxon>Pentapetalae</taxon>
        <taxon>rosids</taxon>
        <taxon>fabids</taxon>
        <taxon>Malpighiales</taxon>
        <taxon>Linaceae</taxon>
        <taxon>Linum</taxon>
    </lineage>
</organism>
<feature type="region of interest" description="Disordered" evidence="1">
    <location>
        <begin position="267"/>
        <end position="294"/>
    </location>
</feature>
<proteinExistence type="predicted"/>
<dbReference type="PANTHER" id="PTHR47992">
    <property type="entry name" value="PROTEIN PHOSPHATASE"/>
    <property type="match status" value="1"/>
</dbReference>
<dbReference type="GO" id="GO:0004722">
    <property type="term" value="F:protein serine/threonine phosphatase activity"/>
    <property type="evidence" value="ECO:0007669"/>
    <property type="project" value="InterPro"/>
</dbReference>
<dbReference type="SUPFAM" id="SSF81606">
    <property type="entry name" value="PP2C-like"/>
    <property type="match status" value="1"/>
</dbReference>
<feature type="domain" description="PPM-type phosphatase" evidence="2">
    <location>
        <begin position="64"/>
        <end position="393"/>
    </location>
</feature>
<name>A0AAV0M5E6_9ROSI</name>
<evidence type="ECO:0000259" key="2">
    <source>
        <dbReference type="PROSITE" id="PS51746"/>
    </source>
</evidence>
<feature type="compositionally biased region" description="Basic and acidic residues" evidence="1">
    <location>
        <begin position="269"/>
        <end position="287"/>
    </location>
</feature>
<keyword evidence="4" id="KW-1185">Reference proteome</keyword>
<dbReference type="Pfam" id="PF00481">
    <property type="entry name" value="PP2C"/>
    <property type="match status" value="1"/>
</dbReference>
<evidence type="ECO:0000313" key="3">
    <source>
        <dbReference type="EMBL" id="CAI0441164.1"/>
    </source>
</evidence>
<dbReference type="InterPro" id="IPR001932">
    <property type="entry name" value="PPM-type_phosphatase-like_dom"/>
</dbReference>
<comment type="caution">
    <text evidence="3">The sequence shown here is derived from an EMBL/GenBank/DDBJ whole genome shotgun (WGS) entry which is preliminary data.</text>
</comment>
<feature type="compositionally biased region" description="Polar residues" evidence="1">
    <location>
        <begin position="16"/>
        <end position="39"/>
    </location>
</feature>
<feature type="region of interest" description="Disordered" evidence="1">
    <location>
        <begin position="1"/>
        <end position="63"/>
    </location>
</feature>
<dbReference type="PROSITE" id="PS51746">
    <property type="entry name" value="PPM_2"/>
    <property type="match status" value="1"/>
</dbReference>
<reference evidence="3" key="1">
    <citation type="submission" date="2022-08" db="EMBL/GenBank/DDBJ databases">
        <authorList>
            <person name="Gutierrez-Valencia J."/>
        </authorList>
    </citation>
    <scope>NUCLEOTIDE SEQUENCE</scope>
</reference>
<protein>
    <recommendedName>
        <fullName evidence="2">PPM-type phosphatase domain-containing protein</fullName>
    </recommendedName>
</protein>
<sequence length="393" mass="42646">MVSSSPFDPAKKAKNVRTQSKNNSIKTTRRLNQMETTQHPLDPVAGAAAEESPPVASVPRSRTTPGVASVVGRARTMTDAVKVVPLLEIGGFENQFDFFAVYGGGGAAAACEAGLHLTVATEAESMRGSSSAAGEFCRGWEYWNRVMSSSFQEMEDEIRRAAAEESDGRGRKSGRWTAVVVMVGKEEIVVADSNSIAGDFRAVLYRGGVALPLSRDDGNRVKSGDLSNCKRRRRNRRIGFGCPRPHIKFRPIIKRIRSLSISTSSRLSRHLDRRNDQPAAAERKQGKDSTGNINSDIVGIIGDRVRHRRVKPEVTVTERGELSSEEFVVIGSKGLWDVVSNELACDVVAKCFSGGMKMRFADDTTENCAAAFLAELAMARGSPDNVSAIVVKL</sequence>
<dbReference type="AlphaFoldDB" id="A0AAV0M5E6"/>
<dbReference type="InterPro" id="IPR015655">
    <property type="entry name" value="PP2C"/>
</dbReference>
<dbReference type="InterPro" id="IPR036457">
    <property type="entry name" value="PPM-type-like_dom_sf"/>
</dbReference>
<dbReference type="CDD" id="cd00143">
    <property type="entry name" value="PP2Cc"/>
    <property type="match status" value="1"/>
</dbReference>